<comment type="caution">
    <text evidence="1">The sequence shown here is derived from an EMBL/GenBank/DDBJ whole genome shotgun (WGS) entry which is preliminary data.</text>
</comment>
<name>A0A836C8J7_9STRA</name>
<evidence type="ECO:0000313" key="2">
    <source>
        <dbReference type="Proteomes" id="UP000664859"/>
    </source>
</evidence>
<evidence type="ECO:0000313" key="1">
    <source>
        <dbReference type="EMBL" id="KAG5176142.1"/>
    </source>
</evidence>
<dbReference type="AlphaFoldDB" id="A0A836C8J7"/>
<sequence>MCAPPQEVRFMSPGWWHSWSEASELAAEFKEEEQRHERLANVLTLLKGELHNALHALHMDTRDGIDGTEVSRASLALLLRDARSAEDAEHTNRFMQHCAVAAAGMEASSAVARACAAMVRRDMDSAMVELDAAIAMAGKPEGTASQDGASCPAAILVQRAQAVLISGPTSTNFNGQLSEAEADATAALSYDPRNHLALAVRGRARLKLRDFEGALLDLEAAQAAHPWAPIAAELQQARDAMAAKHSCFMAGDERANAGSDAAATSVFSTNPSDTFDWSQRLVRRRTRTMRRKNPL</sequence>
<feature type="non-terminal residue" evidence="1">
    <location>
        <position position="295"/>
    </location>
</feature>
<reference evidence="1" key="1">
    <citation type="submission" date="2021-02" db="EMBL/GenBank/DDBJ databases">
        <title>First Annotated Genome of the Yellow-green Alga Tribonema minus.</title>
        <authorList>
            <person name="Mahan K.M."/>
        </authorList>
    </citation>
    <scope>NUCLEOTIDE SEQUENCE</scope>
    <source>
        <strain evidence="1">UTEX B ZZ1240</strain>
    </source>
</reference>
<accession>A0A836C8J7</accession>
<dbReference type="EMBL" id="JAFCMP010000540">
    <property type="protein sequence ID" value="KAG5176142.1"/>
    <property type="molecule type" value="Genomic_DNA"/>
</dbReference>
<proteinExistence type="predicted"/>
<gene>
    <name evidence="1" type="ORF">JKP88DRAFT_228084</name>
</gene>
<dbReference type="InterPro" id="IPR011990">
    <property type="entry name" value="TPR-like_helical_dom_sf"/>
</dbReference>
<keyword evidence="2" id="KW-1185">Reference proteome</keyword>
<protein>
    <submittedName>
        <fullName evidence="1">Uncharacterized protein</fullName>
    </submittedName>
</protein>
<dbReference type="SUPFAM" id="SSF48452">
    <property type="entry name" value="TPR-like"/>
    <property type="match status" value="1"/>
</dbReference>
<organism evidence="1 2">
    <name type="scientific">Tribonema minus</name>
    <dbReference type="NCBI Taxonomy" id="303371"/>
    <lineage>
        <taxon>Eukaryota</taxon>
        <taxon>Sar</taxon>
        <taxon>Stramenopiles</taxon>
        <taxon>Ochrophyta</taxon>
        <taxon>PX clade</taxon>
        <taxon>Xanthophyceae</taxon>
        <taxon>Tribonematales</taxon>
        <taxon>Tribonemataceae</taxon>
        <taxon>Tribonema</taxon>
    </lineage>
</organism>
<dbReference type="Gene3D" id="1.25.40.10">
    <property type="entry name" value="Tetratricopeptide repeat domain"/>
    <property type="match status" value="1"/>
</dbReference>
<dbReference type="Proteomes" id="UP000664859">
    <property type="component" value="Unassembled WGS sequence"/>
</dbReference>